<keyword evidence="3" id="KW-0808">Transferase</keyword>
<dbReference type="RefSeq" id="WP_010841155.1">
    <property type="nucleotide sequence ID" value="NZ_AQPW01000003.1"/>
</dbReference>
<dbReference type="GO" id="GO:0030170">
    <property type="term" value="F:pyridoxal phosphate binding"/>
    <property type="evidence" value="ECO:0007669"/>
    <property type="project" value="InterPro"/>
</dbReference>
<feature type="domain" description="Aminotransferase class I/classII large" evidence="5">
    <location>
        <begin position="79"/>
        <end position="373"/>
    </location>
</feature>
<gene>
    <name evidence="6" type="ORF">GTC6_03405</name>
</gene>
<dbReference type="EC" id="2.6.1.-" evidence="3"/>
<keyword evidence="2" id="KW-0663">Pyridoxal phosphate</keyword>
<dbReference type="PANTHER" id="PTHR42885">
    <property type="entry name" value="HISTIDINOL-PHOSPHATE AMINOTRANSFERASE-RELATED"/>
    <property type="match status" value="1"/>
</dbReference>
<comment type="similarity">
    <text evidence="3">Belongs to the class-I pyridoxal-phosphate-dependent aminotransferase family.</text>
</comment>
<comment type="caution">
    <text evidence="6">The sequence shown here is derived from an EMBL/GenBank/DDBJ whole genome shotgun (WGS) entry which is preliminary data.</text>
</comment>
<reference evidence="6 7" key="1">
    <citation type="journal article" date="2013" name="Genome Announc.">
        <title>Draft Genome Sequence of a Benzothiophene-Desulfurizing Bacterium, Gordona terrae Strain C-6.</title>
        <authorList>
            <person name="Wang W."/>
            <person name="Ma T."/>
            <person name="Ren Y."/>
            <person name="Li G."/>
        </authorList>
    </citation>
    <scope>NUCLEOTIDE SEQUENCE [LARGE SCALE GENOMIC DNA]</scope>
    <source>
        <strain evidence="6 7">C-6</strain>
    </source>
</reference>
<accession>R7YD96</accession>
<evidence type="ECO:0000313" key="7">
    <source>
        <dbReference type="Proteomes" id="UP000013569"/>
    </source>
</evidence>
<dbReference type="GO" id="GO:0008483">
    <property type="term" value="F:transaminase activity"/>
    <property type="evidence" value="ECO:0007669"/>
    <property type="project" value="UniProtKB-KW"/>
</dbReference>
<dbReference type="Gene3D" id="3.40.640.10">
    <property type="entry name" value="Type I PLP-dependent aspartate aminotransferase-like (Major domain)"/>
    <property type="match status" value="1"/>
</dbReference>
<dbReference type="SUPFAM" id="SSF53383">
    <property type="entry name" value="PLP-dependent transferases"/>
    <property type="match status" value="1"/>
</dbReference>
<evidence type="ECO:0000313" key="6">
    <source>
        <dbReference type="EMBL" id="EON33991.1"/>
    </source>
</evidence>
<dbReference type="PANTHER" id="PTHR42885:SF1">
    <property type="entry name" value="THREONINE-PHOSPHATE DECARBOXYLASE"/>
    <property type="match status" value="1"/>
</dbReference>
<sequence>MTAGYDALDVETGPSRPSASDGRTRAGHAGAGPAQTHPPRADLTDPERHGDQDAAPGLVDFAVNVRGTPPAFVLDAIRSGLDDLARYPTGAQERRAVDAIAAAHDRRPEEVLLLSGAADGFEMLPRLGSRHAALIQPSFTEPEIVLRAAGIPISQVVLTEPWHLPAPDGIGTAATVPDDADLVILGNPTNPTSVLHPVEAVAALRRPGRIIVVDEAFADLTLGADATPEPQSLASADWPDLLVIRSVTKTFGLAGLRAGYLLGPVGLLDRLRAGRRPWAVSTPALAALTACVEEQGQRYCAETARTVAEERADMVDELTRVGLRVAAEPAAPFVLVEMRDATEVKQRLIRHGFAVRSCANFVGLGDSHLRLAVRRLPQVRALTRAIELVREEIDREVGTPR</sequence>
<evidence type="ECO:0000256" key="3">
    <source>
        <dbReference type="RuleBase" id="RU000481"/>
    </source>
</evidence>
<proteinExistence type="inferred from homology"/>
<dbReference type="EMBL" id="AQPW01000003">
    <property type="protein sequence ID" value="EON33991.1"/>
    <property type="molecule type" value="Genomic_DNA"/>
</dbReference>
<evidence type="ECO:0000256" key="1">
    <source>
        <dbReference type="ARBA" id="ARBA00001933"/>
    </source>
</evidence>
<evidence type="ECO:0000256" key="2">
    <source>
        <dbReference type="ARBA" id="ARBA00022898"/>
    </source>
</evidence>
<keyword evidence="3" id="KW-0032">Aminotransferase</keyword>
<feature type="region of interest" description="Disordered" evidence="4">
    <location>
        <begin position="1"/>
        <end position="54"/>
    </location>
</feature>
<dbReference type="OrthoDB" id="3401872at2"/>
<evidence type="ECO:0000256" key="4">
    <source>
        <dbReference type="SAM" id="MobiDB-lite"/>
    </source>
</evidence>
<dbReference type="Gene3D" id="3.90.1150.10">
    <property type="entry name" value="Aspartate Aminotransferase, domain 1"/>
    <property type="match status" value="1"/>
</dbReference>
<dbReference type="Proteomes" id="UP000013569">
    <property type="component" value="Unassembled WGS sequence"/>
</dbReference>
<dbReference type="Pfam" id="PF00155">
    <property type="entry name" value="Aminotran_1_2"/>
    <property type="match status" value="1"/>
</dbReference>
<dbReference type="PROSITE" id="PS00105">
    <property type="entry name" value="AA_TRANSFER_CLASS_1"/>
    <property type="match status" value="1"/>
</dbReference>
<comment type="cofactor">
    <cofactor evidence="1 3">
        <name>pyridoxal 5'-phosphate</name>
        <dbReference type="ChEBI" id="CHEBI:597326"/>
    </cofactor>
</comment>
<dbReference type="InterPro" id="IPR004839">
    <property type="entry name" value="Aminotransferase_I/II_large"/>
</dbReference>
<dbReference type="InterPro" id="IPR015424">
    <property type="entry name" value="PyrdxlP-dep_Trfase"/>
</dbReference>
<dbReference type="InterPro" id="IPR015422">
    <property type="entry name" value="PyrdxlP-dep_Trfase_small"/>
</dbReference>
<evidence type="ECO:0000259" key="5">
    <source>
        <dbReference type="Pfam" id="PF00155"/>
    </source>
</evidence>
<protein>
    <recommendedName>
        <fullName evidence="3">Aminotransferase</fullName>
        <ecNumber evidence="3">2.6.1.-</ecNumber>
    </recommendedName>
</protein>
<dbReference type="InterPro" id="IPR004838">
    <property type="entry name" value="NHTrfase_class1_PyrdxlP-BS"/>
</dbReference>
<dbReference type="PATRIC" id="fig|1316928.3.peg.690"/>
<name>R7YD96_9ACTN</name>
<feature type="compositionally biased region" description="Basic and acidic residues" evidence="4">
    <location>
        <begin position="39"/>
        <end position="52"/>
    </location>
</feature>
<organism evidence="6 7">
    <name type="scientific">Gordonia terrae C-6</name>
    <dbReference type="NCBI Taxonomy" id="1316928"/>
    <lineage>
        <taxon>Bacteria</taxon>
        <taxon>Bacillati</taxon>
        <taxon>Actinomycetota</taxon>
        <taxon>Actinomycetes</taxon>
        <taxon>Mycobacteriales</taxon>
        <taxon>Gordoniaceae</taxon>
        <taxon>Gordonia</taxon>
    </lineage>
</organism>
<dbReference type="CDD" id="cd00609">
    <property type="entry name" value="AAT_like"/>
    <property type="match status" value="1"/>
</dbReference>
<dbReference type="InterPro" id="IPR015421">
    <property type="entry name" value="PyrdxlP-dep_Trfase_major"/>
</dbReference>
<dbReference type="NCBIfam" id="NF005915">
    <property type="entry name" value="PRK07908.1"/>
    <property type="match status" value="1"/>
</dbReference>
<dbReference type="AlphaFoldDB" id="R7YD96"/>